<dbReference type="OrthoDB" id="5164467at2"/>
<proteinExistence type="predicted"/>
<organism evidence="1 2">
    <name type="scientific">Actinoplanes philippinensis</name>
    <dbReference type="NCBI Taxonomy" id="35752"/>
    <lineage>
        <taxon>Bacteria</taxon>
        <taxon>Bacillati</taxon>
        <taxon>Actinomycetota</taxon>
        <taxon>Actinomycetes</taxon>
        <taxon>Micromonosporales</taxon>
        <taxon>Micromonosporaceae</taxon>
        <taxon>Actinoplanes</taxon>
    </lineage>
</organism>
<dbReference type="InterPro" id="IPR047659">
    <property type="entry name" value="T7SS_assoc"/>
</dbReference>
<dbReference type="STRING" id="35752.SAMN05421541_108199"/>
<dbReference type="AlphaFoldDB" id="A0A1I2HG30"/>
<evidence type="ECO:0008006" key="3">
    <source>
        <dbReference type="Google" id="ProtNLM"/>
    </source>
</evidence>
<dbReference type="EMBL" id="FONV01000008">
    <property type="protein sequence ID" value="SFF29104.1"/>
    <property type="molecule type" value="Genomic_DNA"/>
</dbReference>
<accession>A0A1I2HG30</accession>
<protein>
    <recommendedName>
        <fullName evidence="3">SseB protein N-terminal domain-containing protein</fullName>
    </recommendedName>
</protein>
<name>A0A1I2HG30_9ACTN</name>
<evidence type="ECO:0000313" key="2">
    <source>
        <dbReference type="Proteomes" id="UP000199645"/>
    </source>
</evidence>
<keyword evidence="2" id="KW-1185">Reference proteome</keyword>
<evidence type="ECO:0000313" key="1">
    <source>
        <dbReference type="EMBL" id="SFF29104.1"/>
    </source>
</evidence>
<reference evidence="1 2" key="1">
    <citation type="submission" date="2016-10" db="EMBL/GenBank/DDBJ databases">
        <authorList>
            <person name="de Groot N.N."/>
        </authorList>
    </citation>
    <scope>NUCLEOTIDE SEQUENCE [LARGE SCALE GENOMIC DNA]</scope>
    <source>
        <strain evidence="1 2">DSM 43019</strain>
    </source>
</reference>
<sequence>MSTENYFLLLDPDREPEGPSAVPAIEAVIGVWPVAGDGVVGAFRGNPDYLPRDADAVADPLDALFRLAVQGRAGAEQIQLVLRDSLFEVGLNGDGRPLIMRSPDDVPCMVIATSGPRREQATAPQWRRIDLTELVSLLPDRVDVLFNPGSVLPFRLIGDFVREALLMSDEEITEAYEAVRESLSGRSLEVVPWSL</sequence>
<dbReference type="RefSeq" id="WP_093617040.1">
    <property type="nucleotide sequence ID" value="NZ_BOMT01000085.1"/>
</dbReference>
<gene>
    <name evidence="1" type="ORF">SAMN05421541_108199</name>
</gene>
<dbReference type="NCBIfam" id="NF033532">
    <property type="entry name" value="lone7para_assoc"/>
    <property type="match status" value="1"/>
</dbReference>
<dbReference type="Proteomes" id="UP000199645">
    <property type="component" value="Unassembled WGS sequence"/>
</dbReference>